<gene>
    <name evidence="2" type="ORF">SAMN05660918_0369</name>
</gene>
<reference evidence="3" key="1">
    <citation type="submission" date="2016-10" db="EMBL/GenBank/DDBJ databases">
        <authorList>
            <person name="Varghese N."/>
            <person name="Submissions S."/>
        </authorList>
    </citation>
    <scope>NUCLEOTIDE SEQUENCE [LARGE SCALE GENOMIC DNA]</scope>
    <source>
        <strain evidence="3">DSM 17934</strain>
    </source>
</reference>
<evidence type="ECO:0000256" key="1">
    <source>
        <dbReference type="SAM" id="Phobius"/>
    </source>
</evidence>
<evidence type="ECO:0000313" key="3">
    <source>
        <dbReference type="Proteomes" id="UP000199702"/>
    </source>
</evidence>
<feature type="transmembrane region" description="Helical" evidence="1">
    <location>
        <begin position="141"/>
        <end position="160"/>
    </location>
</feature>
<keyword evidence="1" id="KW-1133">Transmembrane helix</keyword>
<dbReference type="EMBL" id="FNYA01000001">
    <property type="protein sequence ID" value="SEI40352.1"/>
    <property type="molecule type" value="Genomic_DNA"/>
</dbReference>
<organism evidence="2 3">
    <name type="scientific">Flavobacterium terrigena</name>
    <dbReference type="NCBI Taxonomy" id="402734"/>
    <lineage>
        <taxon>Bacteria</taxon>
        <taxon>Pseudomonadati</taxon>
        <taxon>Bacteroidota</taxon>
        <taxon>Flavobacteriia</taxon>
        <taxon>Flavobacteriales</taxon>
        <taxon>Flavobacteriaceae</taxon>
        <taxon>Flavobacterium</taxon>
    </lineage>
</organism>
<protein>
    <submittedName>
        <fullName evidence="2">Uncharacterized protein</fullName>
    </submittedName>
</protein>
<dbReference type="Proteomes" id="UP000199702">
    <property type="component" value="Unassembled WGS sequence"/>
</dbReference>
<feature type="transmembrane region" description="Helical" evidence="1">
    <location>
        <begin position="167"/>
        <end position="183"/>
    </location>
</feature>
<feature type="transmembrane region" description="Helical" evidence="1">
    <location>
        <begin position="189"/>
        <end position="207"/>
    </location>
</feature>
<keyword evidence="3" id="KW-1185">Reference proteome</keyword>
<dbReference type="AlphaFoldDB" id="A0A1H6QMW3"/>
<dbReference type="OrthoDB" id="8441457at2"/>
<name>A0A1H6QMW3_9FLAO</name>
<dbReference type="Pfam" id="PF20334">
    <property type="entry name" value="DUF6629"/>
    <property type="match status" value="1"/>
</dbReference>
<accession>A0A1H6QMW3</accession>
<dbReference type="STRING" id="402734.SAMN05660918_0369"/>
<feature type="transmembrane region" description="Helical" evidence="1">
    <location>
        <begin position="35"/>
        <end position="54"/>
    </location>
</feature>
<proteinExistence type="predicted"/>
<sequence>MCFSATASFSAGTVLTVIAFASLKRTTKPKERFFALIPLLFALQQFAEGVLWIILPSSDYTQLEKICTGLFIIIAQIVWPIWVPLSIQKIENKKFSRQLLTFFTGLGFIISLCLAWCFINYEVKAEIDDYHISYHQIYPDIFKGYLGYLYVLVTIIPPFLSSFKRMWLLGLAILISYLVTKIFYANYLISVWCFFAAGISIIVYFVLSEIKDNVTRIYSEVIT</sequence>
<dbReference type="RefSeq" id="WP_091306921.1">
    <property type="nucleotide sequence ID" value="NZ_CBCSJU010000001.1"/>
</dbReference>
<dbReference type="InterPro" id="IPR046737">
    <property type="entry name" value="DUF6629"/>
</dbReference>
<feature type="transmembrane region" description="Helical" evidence="1">
    <location>
        <begin position="66"/>
        <end position="87"/>
    </location>
</feature>
<keyword evidence="1" id="KW-0472">Membrane</keyword>
<keyword evidence="1" id="KW-0812">Transmembrane</keyword>
<evidence type="ECO:0000313" key="2">
    <source>
        <dbReference type="EMBL" id="SEI40352.1"/>
    </source>
</evidence>
<feature type="transmembrane region" description="Helical" evidence="1">
    <location>
        <begin position="6"/>
        <end position="23"/>
    </location>
</feature>
<feature type="transmembrane region" description="Helical" evidence="1">
    <location>
        <begin position="99"/>
        <end position="121"/>
    </location>
</feature>